<protein>
    <recommendedName>
        <fullName evidence="3">Single domain-containing protein</fullName>
    </recommendedName>
</protein>
<accession>A0A8I6RYA5</accession>
<dbReference type="EnsemblMetazoa" id="XM_014396585.2">
    <property type="protein sequence ID" value="XP_014252071.1"/>
    <property type="gene ID" value="LOC106668124"/>
</dbReference>
<reference evidence="1" key="1">
    <citation type="submission" date="2022-01" db="UniProtKB">
        <authorList>
            <consortium name="EnsemblMetazoa"/>
        </authorList>
    </citation>
    <scope>IDENTIFICATION</scope>
</reference>
<evidence type="ECO:0008006" key="3">
    <source>
        <dbReference type="Google" id="ProtNLM"/>
    </source>
</evidence>
<dbReference type="Proteomes" id="UP000494040">
    <property type="component" value="Unassembled WGS sequence"/>
</dbReference>
<evidence type="ECO:0000313" key="1">
    <source>
        <dbReference type="EnsemblMetazoa" id="XP_014252071.1"/>
    </source>
</evidence>
<dbReference type="GeneID" id="106668124"/>
<dbReference type="KEGG" id="clec:106668124"/>
<dbReference type="RefSeq" id="XP_014252071.1">
    <property type="nucleotide sequence ID" value="XM_014396585.2"/>
</dbReference>
<organism evidence="1 2">
    <name type="scientific">Cimex lectularius</name>
    <name type="common">Bed bug</name>
    <name type="synonym">Acanthia lectularia</name>
    <dbReference type="NCBI Taxonomy" id="79782"/>
    <lineage>
        <taxon>Eukaryota</taxon>
        <taxon>Metazoa</taxon>
        <taxon>Ecdysozoa</taxon>
        <taxon>Arthropoda</taxon>
        <taxon>Hexapoda</taxon>
        <taxon>Insecta</taxon>
        <taxon>Pterygota</taxon>
        <taxon>Neoptera</taxon>
        <taxon>Paraneoptera</taxon>
        <taxon>Hemiptera</taxon>
        <taxon>Heteroptera</taxon>
        <taxon>Panheteroptera</taxon>
        <taxon>Cimicomorpha</taxon>
        <taxon>Cimicidae</taxon>
        <taxon>Cimex</taxon>
    </lineage>
</organism>
<dbReference type="AlphaFoldDB" id="A0A8I6RYA5"/>
<name>A0A8I6RYA5_CIMLE</name>
<evidence type="ECO:0000313" key="2">
    <source>
        <dbReference type="Proteomes" id="UP000494040"/>
    </source>
</evidence>
<proteinExistence type="predicted"/>
<keyword evidence="2" id="KW-1185">Reference proteome</keyword>
<sequence length="188" mass="21177">MNIFFFCFCFTYVYSGRRQIKLNERWLVSTCRVAVCEESEQGGLQVKLFSTGGSGRVLFNNQRHCDVSSRSKITDVANCAADSSINCPTGCLHEGKYRRHGETRPVAGCRGASCWAPDNGPEHVTIIPCQPVYADLTPSQVNQGCRIVFNMTEVYPSCCYPKVVCDNAHTSNSFRVLNKIEYDEYEWD</sequence>